<proteinExistence type="inferred from homology"/>
<dbReference type="AlphaFoldDB" id="A0A0L8M7I2"/>
<feature type="signal peptide" evidence="4">
    <location>
        <begin position="1"/>
        <end position="23"/>
    </location>
</feature>
<dbReference type="GO" id="GO:0000270">
    <property type="term" value="P:peptidoglycan metabolic process"/>
    <property type="evidence" value="ECO:0007669"/>
    <property type="project" value="TreeGrafter"/>
</dbReference>
<comment type="similarity">
    <text evidence="1">Belongs to the peptidase S13 family.</text>
</comment>
<dbReference type="InterPro" id="IPR012338">
    <property type="entry name" value="Beta-lactam/transpept-like"/>
</dbReference>
<dbReference type="PATRIC" id="fig|1961.12.peg.6123"/>
<evidence type="ECO:0000256" key="4">
    <source>
        <dbReference type="SAM" id="SignalP"/>
    </source>
</evidence>
<dbReference type="OrthoDB" id="9802627at2"/>
<sequence length="555" mass="57665">MHPARLRRAAAAACAALLFVALAQGTAAGTDPPSPTTAPSSPTPSSPTPPSSPSASGDTGLGGLDPRITAIMGKPEYRNAQWGLLQTDPDTGRVVHSLFPEQFFIPGSTAKLLSVSGPWATLGADHRFVTPVHAVGERDGATLTGDLDLVAQGDLTMGGRTRPDGTVAYTDLDHTYANDFPGATLTPENPLAGIDQLARQVRDAGITRVDGDVIVDSRLFRPDPELVPTPTPLIINDNLIDLLTTPGDRAGAAARLDWRPKVAPYQVTSAVRTVAAGKPTAITVTATDGGTRIRLTGTIAADAEPLLRTSPIGDPAAFGRVALIEALERAGVHVTADPSGPNPVARLPRDYEGQPRVAAYTSPPYAQYAKLILKVSHNLGANLGICLLAVTADSDQCPAGFPVLAGFLDRAGVDREQAQLMDGRGGNPADRATPQVLVQMLTYWQHGPQARMFREALPVLGVDGLLAENCRSCPARGKVFAKTGAAVGGDALNDRLAVGAITIAGYLDKGGGRFDTFYAGVNGASTPGANPTEVLSIANDLALIAAYLQESSSAR</sequence>
<protein>
    <submittedName>
        <fullName evidence="5">D-Ala-D-Ala carboxypeptidase</fullName>
    </submittedName>
</protein>
<feature type="compositionally biased region" description="Pro residues" evidence="3">
    <location>
        <begin position="32"/>
        <end position="52"/>
    </location>
</feature>
<evidence type="ECO:0000313" key="5">
    <source>
        <dbReference type="EMBL" id="KOG46343.1"/>
    </source>
</evidence>
<feature type="chain" id="PRO_5038682769" evidence="4">
    <location>
        <begin position="24"/>
        <end position="555"/>
    </location>
</feature>
<dbReference type="Proteomes" id="UP000037084">
    <property type="component" value="Unassembled WGS sequence"/>
</dbReference>
<reference evidence="6" key="1">
    <citation type="submission" date="2015-07" db="EMBL/GenBank/DDBJ databases">
        <authorList>
            <consortium name="Consortium for Microbial Forensics and Genomics (microFORGE)"/>
            <person name="Knight B.M."/>
            <person name="Roberts D.P."/>
            <person name="Lin D."/>
            <person name="Hari K."/>
            <person name="Fletcher J."/>
            <person name="Melcher U."/>
            <person name="Blagden T."/>
            <person name="Winegar R.A."/>
        </authorList>
    </citation>
    <scope>NUCLEOTIDE SEQUENCE [LARGE SCALE GENOMIC DNA]</scope>
    <source>
        <strain evidence="6">NRRL B-1447</strain>
    </source>
</reference>
<comment type="caution">
    <text evidence="5">The sequence shown here is derived from an EMBL/GenBank/DDBJ whole genome shotgun (WGS) entry which is preliminary data.</text>
</comment>
<feature type="region of interest" description="Disordered" evidence="3">
    <location>
        <begin position="27"/>
        <end position="67"/>
    </location>
</feature>
<dbReference type="EMBL" id="LGUV01000351">
    <property type="protein sequence ID" value="KOG46343.1"/>
    <property type="molecule type" value="Genomic_DNA"/>
</dbReference>
<evidence type="ECO:0000256" key="1">
    <source>
        <dbReference type="ARBA" id="ARBA00006096"/>
    </source>
</evidence>
<organism evidence="5 6">
    <name type="scientific">Streptomyces virginiae</name>
    <name type="common">Streptomyces cinnamonensis</name>
    <dbReference type="NCBI Taxonomy" id="1961"/>
    <lineage>
        <taxon>Bacteria</taxon>
        <taxon>Bacillati</taxon>
        <taxon>Actinomycetota</taxon>
        <taxon>Actinomycetes</taxon>
        <taxon>Kitasatosporales</taxon>
        <taxon>Streptomycetaceae</taxon>
        <taxon>Streptomyces</taxon>
    </lineage>
</organism>
<dbReference type="InterPro" id="IPR000667">
    <property type="entry name" value="Peptidase_S13"/>
</dbReference>
<keyword evidence="5" id="KW-0121">Carboxypeptidase</keyword>
<evidence type="ECO:0000313" key="6">
    <source>
        <dbReference type="Proteomes" id="UP000037084"/>
    </source>
</evidence>
<gene>
    <name evidence="5" type="ORF">ADK75_27450</name>
</gene>
<dbReference type="PANTHER" id="PTHR30023">
    <property type="entry name" value="D-ALANYL-D-ALANINE CARBOXYPEPTIDASE"/>
    <property type="match status" value="1"/>
</dbReference>
<evidence type="ECO:0000256" key="3">
    <source>
        <dbReference type="SAM" id="MobiDB-lite"/>
    </source>
</evidence>
<dbReference type="PANTHER" id="PTHR30023:SF0">
    <property type="entry name" value="PENICILLIN-SENSITIVE CARBOXYPEPTIDASE A"/>
    <property type="match status" value="1"/>
</dbReference>
<dbReference type="Gene3D" id="3.50.80.20">
    <property type="entry name" value="D-Ala-D-Ala carboxypeptidase C, peptidase S13"/>
    <property type="match status" value="1"/>
</dbReference>
<keyword evidence="5" id="KW-0645">Protease</keyword>
<accession>A0A0L8M7I2</accession>
<dbReference type="SUPFAM" id="SSF56601">
    <property type="entry name" value="beta-lactamase/transpeptidase-like"/>
    <property type="match status" value="1"/>
</dbReference>
<evidence type="ECO:0000256" key="2">
    <source>
        <dbReference type="ARBA" id="ARBA00022801"/>
    </source>
</evidence>
<dbReference type="GO" id="GO:0006508">
    <property type="term" value="P:proteolysis"/>
    <property type="evidence" value="ECO:0007669"/>
    <property type="project" value="InterPro"/>
</dbReference>
<name>A0A0L8M7I2_STRVG</name>
<keyword evidence="2" id="KW-0378">Hydrolase</keyword>
<dbReference type="Gene3D" id="3.40.710.10">
    <property type="entry name" value="DD-peptidase/beta-lactamase superfamily"/>
    <property type="match status" value="1"/>
</dbReference>
<dbReference type="GO" id="GO:0004185">
    <property type="term" value="F:serine-type carboxypeptidase activity"/>
    <property type="evidence" value="ECO:0007669"/>
    <property type="project" value="InterPro"/>
</dbReference>
<dbReference type="Pfam" id="PF02113">
    <property type="entry name" value="Peptidase_S13"/>
    <property type="match status" value="1"/>
</dbReference>
<dbReference type="NCBIfam" id="TIGR00666">
    <property type="entry name" value="PBP4"/>
    <property type="match status" value="1"/>
</dbReference>
<keyword evidence="4" id="KW-0732">Signal</keyword>